<evidence type="ECO:0000256" key="6">
    <source>
        <dbReference type="ARBA" id="ARBA00023004"/>
    </source>
</evidence>
<evidence type="ECO:0000256" key="4">
    <source>
        <dbReference type="ARBA" id="ARBA00022763"/>
    </source>
</evidence>
<dbReference type="EMBL" id="MFZF01000021">
    <property type="protein sequence ID" value="OGK16046.1"/>
    <property type="molecule type" value="Genomic_DNA"/>
</dbReference>
<dbReference type="CDD" id="cd00056">
    <property type="entry name" value="ENDO3c"/>
    <property type="match status" value="1"/>
</dbReference>
<keyword evidence="4 10" id="KW-0227">DNA damage</keyword>
<protein>
    <recommendedName>
        <fullName evidence="10">Endonuclease III</fullName>
        <ecNumber evidence="10">4.2.99.18</ecNumber>
    </recommendedName>
    <alternativeName>
        <fullName evidence="10">DNA-(apurinic or apyrimidinic site) lyase</fullName>
    </alternativeName>
</protein>
<dbReference type="GO" id="GO:0140078">
    <property type="term" value="F:class I DNA-(apurinic or apyrimidinic site) endonuclease activity"/>
    <property type="evidence" value="ECO:0007669"/>
    <property type="project" value="UniProtKB-EC"/>
</dbReference>
<dbReference type="Gene3D" id="1.10.1670.10">
    <property type="entry name" value="Helix-hairpin-Helix base-excision DNA repair enzymes (C-terminal)"/>
    <property type="match status" value="1"/>
</dbReference>
<dbReference type="GO" id="GO:0046872">
    <property type="term" value="F:metal ion binding"/>
    <property type="evidence" value="ECO:0007669"/>
    <property type="project" value="UniProtKB-KW"/>
</dbReference>
<dbReference type="InterPro" id="IPR011257">
    <property type="entry name" value="DNA_glycosylase"/>
</dbReference>
<evidence type="ECO:0000256" key="3">
    <source>
        <dbReference type="ARBA" id="ARBA00022723"/>
    </source>
</evidence>
<dbReference type="FunFam" id="1.10.340.30:FF:000001">
    <property type="entry name" value="Endonuclease III"/>
    <property type="match status" value="1"/>
</dbReference>
<feature type="domain" description="HhH-GPD" evidence="11">
    <location>
        <begin position="42"/>
        <end position="190"/>
    </location>
</feature>
<evidence type="ECO:0000313" key="13">
    <source>
        <dbReference type="Proteomes" id="UP000178372"/>
    </source>
</evidence>
<comment type="catalytic activity">
    <reaction evidence="10">
        <text>2'-deoxyribonucleotide-(2'-deoxyribose 5'-phosphate)-2'-deoxyribonucleotide-DNA = a 3'-end 2'-deoxyribonucleotide-(2,3-dehydro-2,3-deoxyribose 5'-phosphate)-DNA + a 5'-end 5'-phospho-2'-deoxyribonucleoside-DNA + H(+)</text>
        <dbReference type="Rhea" id="RHEA:66592"/>
        <dbReference type="Rhea" id="RHEA-COMP:13180"/>
        <dbReference type="Rhea" id="RHEA-COMP:16897"/>
        <dbReference type="Rhea" id="RHEA-COMP:17067"/>
        <dbReference type="ChEBI" id="CHEBI:15378"/>
        <dbReference type="ChEBI" id="CHEBI:136412"/>
        <dbReference type="ChEBI" id="CHEBI:157695"/>
        <dbReference type="ChEBI" id="CHEBI:167181"/>
        <dbReference type="EC" id="4.2.99.18"/>
    </reaction>
</comment>
<gene>
    <name evidence="10" type="primary">nth</name>
    <name evidence="12" type="ORF">A2690_01355</name>
</gene>
<dbReference type="HAMAP" id="MF_00942">
    <property type="entry name" value="Nth"/>
    <property type="match status" value="1"/>
</dbReference>
<comment type="caution">
    <text evidence="12">The sequence shown here is derived from an EMBL/GenBank/DDBJ whole genome shotgun (WGS) entry which is preliminary data.</text>
</comment>
<proteinExistence type="inferred from homology"/>
<dbReference type="PIRSF" id="PIRSF001435">
    <property type="entry name" value="Nth"/>
    <property type="match status" value="1"/>
</dbReference>
<organism evidence="12 13">
    <name type="scientific">Candidatus Roizmanbacteria bacterium RIFCSPHIGHO2_01_FULL_39_12b</name>
    <dbReference type="NCBI Taxonomy" id="1802030"/>
    <lineage>
        <taxon>Bacteria</taxon>
        <taxon>Candidatus Roizmaniibacteriota</taxon>
    </lineage>
</organism>
<comment type="cofactor">
    <cofactor evidence="10">
        <name>[4Fe-4S] cluster</name>
        <dbReference type="ChEBI" id="CHEBI:49883"/>
    </cofactor>
    <text evidence="10">Binds 1 [4Fe-4S] cluster.</text>
</comment>
<evidence type="ECO:0000256" key="5">
    <source>
        <dbReference type="ARBA" id="ARBA00022801"/>
    </source>
</evidence>
<dbReference type="SUPFAM" id="SSF48150">
    <property type="entry name" value="DNA-glycosylase"/>
    <property type="match status" value="1"/>
</dbReference>
<reference evidence="12 13" key="1">
    <citation type="journal article" date="2016" name="Nat. Commun.">
        <title>Thousands of microbial genomes shed light on interconnected biogeochemical processes in an aquifer system.</title>
        <authorList>
            <person name="Anantharaman K."/>
            <person name="Brown C.T."/>
            <person name="Hug L.A."/>
            <person name="Sharon I."/>
            <person name="Castelle C.J."/>
            <person name="Probst A.J."/>
            <person name="Thomas B.C."/>
            <person name="Singh A."/>
            <person name="Wilkins M.J."/>
            <person name="Karaoz U."/>
            <person name="Brodie E.L."/>
            <person name="Williams K.H."/>
            <person name="Hubbard S.S."/>
            <person name="Banfield J.F."/>
        </authorList>
    </citation>
    <scope>NUCLEOTIDE SEQUENCE [LARGE SCALE GENOMIC DNA]</scope>
</reference>
<keyword evidence="3" id="KW-0479">Metal-binding</keyword>
<comment type="caution">
    <text evidence="10">Lacks conserved residue(s) required for the propagation of feature annotation.</text>
</comment>
<keyword evidence="12" id="KW-0255">Endonuclease</keyword>
<sequence>MDDLMRKQRAVIVSKKLEILLPDAKCSLIYSNPLQLLIATILSAQCTDRIVNKVTEKVFKKYKNIGDYLNAEQKEFEADIKSTGLYRAKARNILASARIIKEKYNDAVPKTMNELLTLSGVARKTANIVMGNAYGIIDGIAVDTHVRRLSQKFGLTTNNNPVKIEQDLMKLIPKNDWLNFSHRMIEYGRVYSPANKKNDNSDPISKALGRLN</sequence>
<dbReference type="PANTHER" id="PTHR10359:SF18">
    <property type="entry name" value="ENDONUCLEASE III"/>
    <property type="match status" value="1"/>
</dbReference>
<evidence type="ECO:0000256" key="1">
    <source>
        <dbReference type="ARBA" id="ARBA00008343"/>
    </source>
</evidence>
<keyword evidence="6" id="KW-0408">Iron</keyword>
<dbReference type="GO" id="GO:0006285">
    <property type="term" value="P:base-excision repair, AP site formation"/>
    <property type="evidence" value="ECO:0007669"/>
    <property type="project" value="TreeGrafter"/>
</dbReference>
<dbReference type="GO" id="GO:0051539">
    <property type="term" value="F:4 iron, 4 sulfur cluster binding"/>
    <property type="evidence" value="ECO:0007669"/>
    <property type="project" value="UniProtKB-KW"/>
</dbReference>
<evidence type="ECO:0000313" key="12">
    <source>
        <dbReference type="EMBL" id="OGK16046.1"/>
    </source>
</evidence>
<evidence type="ECO:0000256" key="9">
    <source>
        <dbReference type="ARBA" id="ARBA00023295"/>
    </source>
</evidence>
<evidence type="ECO:0000256" key="2">
    <source>
        <dbReference type="ARBA" id="ARBA00022485"/>
    </source>
</evidence>
<evidence type="ECO:0000256" key="8">
    <source>
        <dbReference type="ARBA" id="ARBA00023204"/>
    </source>
</evidence>
<comment type="similarity">
    <text evidence="1 10">Belongs to the Nth/MutY family.</text>
</comment>
<comment type="function">
    <text evidence="10">DNA repair enzyme that has both DNA N-glycosylase activity and AP-lyase activity. The DNA N-glycosylase activity releases various damaged pyrimidines from DNA by cleaving the N-glycosidic bond, leaving an AP (apurinic/apyrimidinic) site. The AP-lyase activity cleaves the phosphodiester bond 3' to the AP site by a beta-elimination, leaving a 3'-terminal unsaturated sugar and a product with a terminal 5'-phosphate.</text>
</comment>
<evidence type="ECO:0000259" key="11">
    <source>
        <dbReference type="SMART" id="SM00478"/>
    </source>
</evidence>
<dbReference type="InterPro" id="IPR005759">
    <property type="entry name" value="Nth"/>
</dbReference>
<dbReference type="GO" id="GO:0019104">
    <property type="term" value="F:DNA N-glycosylase activity"/>
    <property type="evidence" value="ECO:0007669"/>
    <property type="project" value="UniProtKB-UniRule"/>
</dbReference>
<dbReference type="Proteomes" id="UP000178372">
    <property type="component" value="Unassembled WGS sequence"/>
</dbReference>
<dbReference type="NCBIfam" id="TIGR01083">
    <property type="entry name" value="nth"/>
    <property type="match status" value="1"/>
</dbReference>
<dbReference type="InterPro" id="IPR023170">
    <property type="entry name" value="HhH_base_excis_C"/>
</dbReference>
<dbReference type="AlphaFoldDB" id="A0A1F7GB06"/>
<dbReference type="Gene3D" id="1.10.340.30">
    <property type="entry name" value="Hypothetical protein, domain 2"/>
    <property type="match status" value="1"/>
</dbReference>
<keyword evidence="5 10" id="KW-0378">Hydrolase</keyword>
<keyword evidence="7" id="KW-0411">Iron-sulfur</keyword>
<keyword evidence="9 10" id="KW-0326">Glycosidase</keyword>
<dbReference type="PANTHER" id="PTHR10359">
    <property type="entry name" value="A/G-SPECIFIC ADENINE GLYCOSYLASE/ENDONUCLEASE III"/>
    <property type="match status" value="1"/>
</dbReference>
<keyword evidence="10" id="KW-0456">Lyase</keyword>
<name>A0A1F7GB06_9BACT</name>
<keyword evidence="2" id="KW-0004">4Fe-4S</keyword>
<keyword evidence="12" id="KW-0540">Nuclease</keyword>
<dbReference type="GO" id="GO:0003677">
    <property type="term" value="F:DNA binding"/>
    <property type="evidence" value="ECO:0007669"/>
    <property type="project" value="UniProtKB-UniRule"/>
</dbReference>
<evidence type="ECO:0000256" key="10">
    <source>
        <dbReference type="HAMAP-Rule" id="MF_00942"/>
    </source>
</evidence>
<evidence type="ECO:0000256" key="7">
    <source>
        <dbReference type="ARBA" id="ARBA00023014"/>
    </source>
</evidence>
<dbReference type="SMART" id="SM00478">
    <property type="entry name" value="ENDO3c"/>
    <property type="match status" value="1"/>
</dbReference>
<keyword evidence="8 10" id="KW-0234">DNA repair</keyword>
<keyword evidence="10" id="KW-0238">DNA-binding</keyword>
<accession>A0A1F7GB06</accession>
<dbReference type="Pfam" id="PF00730">
    <property type="entry name" value="HhH-GPD"/>
    <property type="match status" value="1"/>
</dbReference>
<dbReference type="InterPro" id="IPR003265">
    <property type="entry name" value="HhH-GPD_domain"/>
</dbReference>
<dbReference type="EC" id="4.2.99.18" evidence="10"/>